<evidence type="ECO:0000256" key="6">
    <source>
        <dbReference type="ARBA" id="ARBA00060793"/>
    </source>
</evidence>
<dbReference type="EC" id="2.5.1.129" evidence="7"/>
<comment type="similarity">
    <text evidence="6 7">Belongs to the UbiX/PAD1 family.</text>
</comment>
<dbReference type="InterPro" id="IPR004507">
    <property type="entry name" value="UbiX-like"/>
</dbReference>
<keyword evidence="10" id="KW-1185">Reference proteome</keyword>
<evidence type="ECO:0000313" key="9">
    <source>
        <dbReference type="EMBL" id="AOM84253.1"/>
    </source>
</evidence>
<dbReference type="KEGG" id="bbev:BBEV_2928"/>
<keyword evidence="4 7" id="KW-0808">Transferase</keyword>
<feature type="binding site" evidence="7">
    <location>
        <begin position="20"/>
        <end position="22"/>
    </location>
    <ligand>
        <name>FMN</name>
        <dbReference type="ChEBI" id="CHEBI:58210"/>
    </ligand>
</feature>
<dbReference type="PANTHER" id="PTHR43374">
    <property type="entry name" value="FLAVIN PRENYLTRANSFERASE"/>
    <property type="match status" value="1"/>
</dbReference>
<comment type="catalytic activity">
    <reaction evidence="5 7">
        <text>dimethylallyl phosphate + FMNH2 = prenylated FMNH2 + phosphate</text>
        <dbReference type="Rhea" id="RHEA:37743"/>
        <dbReference type="ChEBI" id="CHEBI:43474"/>
        <dbReference type="ChEBI" id="CHEBI:57618"/>
        <dbReference type="ChEBI" id="CHEBI:87467"/>
        <dbReference type="ChEBI" id="CHEBI:88052"/>
        <dbReference type="EC" id="2.5.1.129"/>
    </reaction>
</comment>
<feature type="binding site" evidence="7">
    <location>
        <position position="46"/>
    </location>
    <ligand>
        <name>FMN</name>
        <dbReference type="ChEBI" id="CHEBI:58210"/>
    </ligand>
</feature>
<dbReference type="PATRIC" id="fig|632773.3.peg.3067"/>
<feature type="binding site" evidence="7">
    <location>
        <position position="162"/>
    </location>
    <ligand>
        <name>dimethylallyl phosphate</name>
        <dbReference type="ChEBI" id="CHEBI:88052"/>
    </ligand>
</feature>
<reference evidence="9 10" key="1">
    <citation type="submission" date="2015-08" db="EMBL/GenBank/DDBJ databases">
        <title>The complete genome sequence of Bacillus beveridgei MLTeJB.</title>
        <authorList>
            <person name="Hanson T.E."/>
            <person name="Mesa C."/>
            <person name="Basesman S.M."/>
            <person name="Oremland R.S."/>
        </authorList>
    </citation>
    <scope>NUCLEOTIDE SEQUENCE [LARGE SCALE GENOMIC DNA]</scope>
    <source>
        <strain evidence="9 10">MLTeJB</strain>
    </source>
</reference>
<dbReference type="GO" id="GO:0016831">
    <property type="term" value="F:carboxy-lyase activity"/>
    <property type="evidence" value="ECO:0007669"/>
    <property type="project" value="TreeGrafter"/>
</dbReference>
<feature type="domain" description="Flavoprotein" evidence="8">
    <location>
        <begin position="12"/>
        <end position="182"/>
    </location>
</feature>
<dbReference type="Gene3D" id="3.40.50.1950">
    <property type="entry name" value="Flavin prenyltransferase-like"/>
    <property type="match status" value="1"/>
</dbReference>
<gene>
    <name evidence="9" type="primary">pad1</name>
    <name evidence="7" type="synonym">ubiX</name>
    <name evidence="9" type="ORF">BBEV_2928</name>
</gene>
<dbReference type="PANTHER" id="PTHR43374:SF1">
    <property type="entry name" value="FLAVIN PRENYLTRANSFERASE PAD1, MITOCHONDRIAL"/>
    <property type="match status" value="1"/>
</dbReference>
<dbReference type="EMBL" id="CP012502">
    <property type="protein sequence ID" value="AOM84253.1"/>
    <property type="molecule type" value="Genomic_DNA"/>
</dbReference>
<evidence type="ECO:0000259" key="8">
    <source>
        <dbReference type="Pfam" id="PF02441"/>
    </source>
</evidence>
<keyword evidence="2 7" id="KW-0285">Flavoprotein</keyword>
<dbReference type="FunFam" id="3.40.50.1950:FF:000001">
    <property type="entry name" value="Flavin prenyltransferase UbiX"/>
    <property type="match status" value="1"/>
</dbReference>
<feature type="binding site" evidence="7">
    <location>
        <position position="132"/>
    </location>
    <ligand>
        <name>FMN</name>
        <dbReference type="ChEBI" id="CHEBI:58210"/>
    </ligand>
</feature>
<name>A0A1D7QZ11_9BACI</name>
<keyword evidence="3 7" id="KW-0288">FMN</keyword>
<dbReference type="NCBIfam" id="TIGR00421">
    <property type="entry name" value="ubiX_pad"/>
    <property type="match status" value="1"/>
</dbReference>
<evidence type="ECO:0000256" key="5">
    <source>
        <dbReference type="ARBA" id="ARBA00050612"/>
    </source>
</evidence>
<dbReference type="InterPro" id="IPR036551">
    <property type="entry name" value="Flavin_trans-like"/>
</dbReference>
<keyword evidence="9" id="KW-0456">Lyase</keyword>
<sequence length="199" mass="22493">MYDEKEVRQVTKRIIIGMSGSTGPIYGIRLLEVLKELGIETHLILSEWGEKTITIETDYKVDEVKALATYVHPATNQAAVISSGSFKTDAMVIVPCSMKTLSAVAHGYADNLVSRAADVVLKERRKLIMVPRETPLSDIHLENMLKLSRMGVVMMPPMPAFYNKPESILDMVDHTVSRLLDQLDIDNHLTRRWLEKEEE</sequence>
<dbReference type="STRING" id="632773.BBEV_2928"/>
<keyword evidence="1 7" id="KW-0637">Prenyltransferase</keyword>
<evidence type="ECO:0000256" key="3">
    <source>
        <dbReference type="ARBA" id="ARBA00022643"/>
    </source>
</evidence>
<dbReference type="Pfam" id="PF02441">
    <property type="entry name" value="Flavoprotein"/>
    <property type="match status" value="1"/>
</dbReference>
<accession>A0A1D7QZ11</accession>
<dbReference type="NCBIfam" id="NF004685">
    <property type="entry name" value="PRK06029.1"/>
    <property type="match status" value="1"/>
</dbReference>
<dbReference type="Proteomes" id="UP000094463">
    <property type="component" value="Chromosome"/>
</dbReference>
<evidence type="ECO:0000313" key="10">
    <source>
        <dbReference type="Proteomes" id="UP000094463"/>
    </source>
</evidence>
<protein>
    <recommendedName>
        <fullName evidence="7">Flavin prenyltransferase UbiX</fullName>
        <ecNumber evidence="7">2.5.1.129</ecNumber>
    </recommendedName>
</protein>
<organism evidence="9 10">
    <name type="scientific">Salisediminibacterium beveridgei</name>
    <dbReference type="NCBI Taxonomy" id="632773"/>
    <lineage>
        <taxon>Bacteria</taxon>
        <taxon>Bacillati</taxon>
        <taxon>Bacillota</taxon>
        <taxon>Bacilli</taxon>
        <taxon>Bacillales</taxon>
        <taxon>Bacillaceae</taxon>
        <taxon>Salisediminibacterium</taxon>
    </lineage>
</organism>
<comment type="function">
    <text evidence="7">Flavin prenyltransferase that catalyzes the synthesis of the prenylated FMN cofactor (prenyl-FMN) for 4-hydroxy-3-polyprenylbenzoic acid decarboxylase UbiD. The prenyltransferase is metal-independent and links a dimethylallyl moiety from dimethylallyl monophosphate (DMAP) to the flavin N5 and C6 atoms of FMN.</text>
</comment>
<feature type="binding site" evidence="7">
    <location>
        <position position="178"/>
    </location>
    <ligand>
        <name>dimethylallyl phosphate</name>
        <dbReference type="ChEBI" id="CHEBI:88052"/>
    </ligand>
</feature>
<dbReference type="AlphaFoldDB" id="A0A1D7QZ11"/>
<evidence type="ECO:0000256" key="4">
    <source>
        <dbReference type="ARBA" id="ARBA00022679"/>
    </source>
</evidence>
<evidence type="ECO:0000256" key="2">
    <source>
        <dbReference type="ARBA" id="ARBA00022630"/>
    </source>
</evidence>
<proteinExistence type="inferred from homology"/>
<evidence type="ECO:0000256" key="7">
    <source>
        <dbReference type="HAMAP-Rule" id="MF_01984"/>
    </source>
</evidence>
<dbReference type="InterPro" id="IPR003382">
    <property type="entry name" value="Flavoprotein"/>
</dbReference>
<comment type="caution">
    <text evidence="7">Lacks conserved residue(s) required for the propagation of feature annotation.</text>
</comment>
<dbReference type="GO" id="GO:0106141">
    <property type="term" value="F:flavin prenyltransferase activity"/>
    <property type="evidence" value="ECO:0007669"/>
    <property type="project" value="UniProtKB-EC"/>
</dbReference>
<evidence type="ECO:0000256" key="1">
    <source>
        <dbReference type="ARBA" id="ARBA00022602"/>
    </source>
</evidence>
<dbReference type="SUPFAM" id="SSF52507">
    <property type="entry name" value="Homo-oligomeric flavin-containing Cys decarboxylases, HFCD"/>
    <property type="match status" value="1"/>
</dbReference>
<dbReference type="HAMAP" id="MF_01984">
    <property type="entry name" value="ubiX_pad"/>
    <property type="match status" value="1"/>
</dbReference>
<feature type="binding site" evidence="7">
    <location>
        <begin position="97"/>
        <end position="100"/>
    </location>
    <ligand>
        <name>FMN</name>
        <dbReference type="ChEBI" id="CHEBI:58210"/>
    </ligand>
</feature>